<reference evidence="3 4" key="1">
    <citation type="submission" date="2020-07" db="EMBL/GenBank/DDBJ databases">
        <title>Sequencing the genomes of 1000 actinobacteria strains.</title>
        <authorList>
            <person name="Klenk H.-P."/>
        </authorList>
    </citation>
    <scope>NUCLEOTIDE SEQUENCE [LARGE SCALE GENOMIC DNA]</scope>
    <source>
        <strain evidence="3 4">DSM 27576</strain>
    </source>
</reference>
<gene>
    <name evidence="3" type="ORF">FHX48_000439</name>
</gene>
<dbReference type="PANTHER" id="PTHR33744:SF1">
    <property type="entry name" value="DNA-BINDING TRANSCRIPTIONAL ACTIVATOR ADER"/>
    <property type="match status" value="1"/>
</dbReference>
<evidence type="ECO:0000259" key="2">
    <source>
        <dbReference type="Pfam" id="PF13556"/>
    </source>
</evidence>
<accession>A0A7W3JM40</accession>
<proteinExistence type="predicted"/>
<sequence>MSDTGDATTDKPTLSALLRRADLRLRLASSREGLPPEALEREIRWVHSSDLADPTPFLSDGLALLTTGTQFNDENPTSFDDYVIRLQRRGVVALGFGTEVVREGIPERLRKACETHGIPLFEVPYVTPFIAIARANAEAIAALSYARRSWALSAQRAISLAALRPNGLGATLAELSRQLGAWVGLFDASGGLARQHPEAGLSESTAASLGDEVRSVLRRNARAGSSLRIEQTSFSLQTLGRGGRLRGVIAIGGGDLDQEGRGLVTSVVAMAGLALEQQQNLQRARTQLRAGVLQALRAENPSLAMKLAREVFGPLPSPPLSIAIASSGTAAISPLAEWLELRAEEHAGAMFFGRCDDALVLILGAGADDAVFADMTELFDVRLGVAEHAHWEDFSTGYSQALLARKRGHDPVSTFSEVSRGGIRSVFATADARTFADASLAPLRAFDEREGSELESAVSAWLANDCSYETTARVLHVHRHTVRARIVQAEKVLKKDLSQFATRAELWAAFEAASGSETT</sequence>
<dbReference type="InterPro" id="IPR042070">
    <property type="entry name" value="PucR_C-HTH_sf"/>
</dbReference>
<comment type="caution">
    <text evidence="3">The sequence shown here is derived from an EMBL/GenBank/DDBJ whole genome shotgun (WGS) entry which is preliminary data.</text>
</comment>
<dbReference type="AlphaFoldDB" id="A0A7W3JM40"/>
<dbReference type="RefSeq" id="WP_167048184.1">
    <property type="nucleotide sequence ID" value="NZ_JAAOZB010000002.1"/>
</dbReference>
<dbReference type="InterPro" id="IPR012914">
    <property type="entry name" value="PucR_dom"/>
</dbReference>
<dbReference type="Proteomes" id="UP000526083">
    <property type="component" value="Unassembled WGS sequence"/>
</dbReference>
<dbReference type="PANTHER" id="PTHR33744">
    <property type="entry name" value="CARBOHYDRATE DIACID REGULATOR"/>
    <property type="match status" value="1"/>
</dbReference>
<name>A0A7W3JM40_9MICO</name>
<dbReference type="Pfam" id="PF13556">
    <property type="entry name" value="HTH_30"/>
    <property type="match status" value="1"/>
</dbReference>
<evidence type="ECO:0000259" key="1">
    <source>
        <dbReference type="Pfam" id="PF07905"/>
    </source>
</evidence>
<feature type="domain" description="Purine catabolism PurC-like" evidence="1">
    <location>
        <begin position="37"/>
        <end position="140"/>
    </location>
</feature>
<protein>
    <submittedName>
        <fullName evidence="3">Purine catabolism regulator</fullName>
    </submittedName>
</protein>
<keyword evidence="4" id="KW-1185">Reference proteome</keyword>
<evidence type="ECO:0000313" key="3">
    <source>
        <dbReference type="EMBL" id="MBA8815387.1"/>
    </source>
</evidence>
<dbReference type="Gene3D" id="1.10.10.2840">
    <property type="entry name" value="PucR C-terminal helix-turn-helix domain"/>
    <property type="match status" value="1"/>
</dbReference>
<organism evidence="3 4">
    <name type="scientific">Microbacterium halimionae</name>
    <dbReference type="NCBI Taxonomy" id="1526413"/>
    <lineage>
        <taxon>Bacteria</taxon>
        <taxon>Bacillati</taxon>
        <taxon>Actinomycetota</taxon>
        <taxon>Actinomycetes</taxon>
        <taxon>Micrococcales</taxon>
        <taxon>Microbacteriaceae</taxon>
        <taxon>Microbacterium</taxon>
    </lineage>
</organism>
<feature type="domain" description="PucR C-terminal helix-turn-helix" evidence="2">
    <location>
        <begin position="458"/>
        <end position="512"/>
    </location>
</feature>
<dbReference type="Pfam" id="PF07905">
    <property type="entry name" value="PucR"/>
    <property type="match status" value="1"/>
</dbReference>
<dbReference type="EMBL" id="JACGWY010000001">
    <property type="protein sequence ID" value="MBA8815387.1"/>
    <property type="molecule type" value="Genomic_DNA"/>
</dbReference>
<dbReference type="InterPro" id="IPR025736">
    <property type="entry name" value="PucR_C-HTH_dom"/>
</dbReference>
<evidence type="ECO:0000313" key="4">
    <source>
        <dbReference type="Proteomes" id="UP000526083"/>
    </source>
</evidence>
<dbReference type="InterPro" id="IPR051448">
    <property type="entry name" value="CdaR-like_regulators"/>
</dbReference>